<name>A0A5C0S8Y1_CRATE</name>
<dbReference type="Gene3D" id="3.10.129.10">
    <property type="entry name" value="Hotdog Thioesterase"/>
    <property type="match status" value="1"/>
</dbReference>
<keyword evidence="1" id="KW-0456">Lyase</keyword>
<dbReference type="PANTHER" id="PTHR43437">
    <property type="entry name" value="HYDROXYACYL-THIOESTER DEHYDRATASE TYPE 2, MITOCHONDRIAL-RELATED"/>
    <property type="match status" value="1"/>
</dbReference>
<evidence type="ECO:0000256" key="1">
    <source>
        <dbReference type="ARBA" id="ARBA00023239"/>
    </source>
</evidence>
<dbReference type="GO" id="GO:0005835">
    <property type="term" value="C:fatty acid synthase complex"/>
    <property type="evidence" value="ECO:0007669"/>
    <property type="project" value="InterPro"/>
</dbReference>
<dbReference type="PRINTS" id="PR01483">
    <property type="entry name" value="FASYNTHASE"/>
</dbReference>
<evidence type="ECO:0000313" key="3">
    <source>
        <dbReference type="EMBL" id="QEK11125.1"/>
    </source>
</evidence>
<keyword evidence="4" id="KW-1185">Reference proteome</keyword>
<dbReference type="AlphaFoldDB" id="A0A5C0S8Y1"/>
<dbReference type="OrthoDB" id="9801625at2"/>
<dbReference type="InterPro" id="IPR003965">
    <property type="entry name" value="Fatty_acid_synthase"/>
</dbReference>
<dbReference type="Proteomes" id="UP000324646">
    <property type="component" value="Chromosome"/>
</dbReference>
<dbReference type="InterPro" id="IPR029069">
    <property type="entry name" value="HotDog_dom_sf"/>
</dbReference>
<dbReference type="Pfam" id="PF01575">
    <property type="entry name" value="MaoC_dehydratas"/>
    <property type="match status" value="1"/>
</dbReference>
<evidence type="ECO:0000313" key="4">
    <source>
        <dbReference type="Proteomes" id="UP000324646"/>
    </source>
</evidence>
<dbReference type="RefSeq" id="WP_148808200.1">
    <property type="nucleotide sequence ID" value="NZ_CP042243.1"/>
</dbReference>
<dbReference type="GO" id="GO:0004312">
    <property type="term" value="F:fatty acid synthase activity"/>
    <property type="evidence" value="ECO:0007669"/>
    <property type="project" value="InterPro"/>
</dbReference>
<dbReference type="KEGG" id="crs:FQB35_01410"/>
<gene>
    <name evidence="3" type="ORF">FQB35_01410</name>
</gene>
<dbReference type="GO" id="GO:0019171">
    <property type="term" value="F:(3R)-hydroxyacyl-[acyl-carrier-protein] dehydratase activity"/>
    <property type="evidence" value="ECO:0007669"/>
    <property type="project" value="TreeGrafter"/>
</dbReference>
<feature type="domain" description="MaoC-like" evidence="2">
    <location>
        <begin position="16"/>
        <end position="114"/>
    </location>
</feature>
<dbReference type="FunFam" id="3.10.129.10:FF:000042">
    <property type="entry name" value="MaoC domain protein dehydratase"/>
    <property type="match status" value="1"/>
</dbReference>
<proteinExistence type="predicted"/>
<dbReference type="EMBL" id="CP042243">
    <property type="protein sequence ID" value="QEK11125.1"/>
    <property type="molecule type" value="Genomic_DNA"/>
</dbReference>
<sequence length="140" mass="15414">MIIDRPYEEITIGEKASLSKNITDNDIRKFASITGDFNPIHIDDTFASKTIFKKRIAHGMLTSSLISAVLGTKLPGVNTLYLSQSLKFLAPCFIGDTLTATVQVIDKKDEKQILILKTVVTNQSNTEIVIGEAVVKKMKS</sequence>
<organism evidence="3 4">
    <name type="scientific">Crassaminicella thermophila</name>
    <dbReference type="NCBI Taxonomy" id="2599308"/>
    <lineage>
        <taxon>Bacteria</taxon>
        <taxon>Bacillati</taxon>
        <taxon>Bacillota</taxon>
        <taxon>Clostridia</taxon>
        <taxon>Eubacteriales</taxon>
        <taxon>Clostridiaceae</taxon>
        <taxon>Crassaminicella</taxon>
    </lineage>
</organism>
<protein>
    <submittedName>
        <fullName evidence="3">MaoC family dehydratase</fullName>
    </submittedName>
</protein>
<dbReference type="PANTHER" id="PTHR43437:SF3">
    <property type="entry name" value="HYDROXYACYL-THIOESTER DEHYDRATASE TYPE 2, MITOCHONDRIAL"/>
    <property type="match status" value="1"/>
</dbReference>
<dbReference type="InterPro" id="IPR050965">
    <property type="entry name" value="UPF0336/Enoyl-CoA_hydratase"/>
</dbReference>
<accession>A0A5C0S8Y1</accession>
<reference evidence="3 4" key="1">
    <citation type="submission" date="2019-07" db="EMBL/GenBank/DDBJ databases">
        <title>Complete genome of Crassaminicella thermophila SY095.</title>
        <authorList>
            <person name="Li X."/>
        </authorList>
    </citation>
    <scope>NUCLEOTIDE SEQUENCE [LARGE SCALE GENOMIC DNA]</scope>
    <source>
        <strain evidence="3 4">SY095</strain>
    </source>
</reference>
<dbReference type="SUPFAM" id="SSF54637">
    <property type="entry name" value="Thioesterase/thiol ester dehydrase-isomerase"/>
    <property type="match status" value="1"/>
</dbReference>
<dbReference type="InterPro" id="IPR002539">
    <property type="entry name" value="MaoC-like_dom"/>
</dbReference>
<dbReference type="CDD" id="cd03449">
    <property type="entry name" value="R_hydratase"/>
    <property type="match status" value="1"/>
</dbReference>
<dbReference type="GO" id="GO:0006633">
    <property type="term" value="P:fatty acid biosynthetic process"/>
    <property type="evidence" value="ECO:0007669"/>
    <property type="project" value="InterPro"/>
</dbReference>
<evidence type="ECO:0000259" key="2">
    <source>
        <dbReference type="Pfam" id="PF01575"/>
    </source>
</evidence>